<organism evidence="2 3">
    <name type="scientific">Sphingomonas faeni</name>
    <dbReference type="NCBI Taxonomy" id="185950"/>
    <lineage>
        <taxon>Bacteria</taxon>
        <taxon>Pseudomonadati</taxon>
        <taxon>Pseudomonadota</taxon>
        <taxon>Alphaproteobacteria</taxon>
        <taxon>Sphingomonadales</taxon>
        <taxon>Sphingomonadaceae</taxon>
        <taxon>Sphingomonas</taxon>
    </lineage>
</organism>
<evidence type="ECO:0000313" key="3">
    <source>
        <dbReference type="Proteomes" id="UP000244013"/>
    </source>
</evidence>
<evidence type="ECO:0000256" key="1">
    <source>
        <dbReference type="SAM" id="SignalP"/>
    </source>
</evidence>
<dbReference type="Proteomes" id="UP000244013">
    <property type="component" value="Unassembled WGS sequence"/>
</dbReference>
<protein>
    <submittedName>
        <fullName evidence="2">Uncharacterized protein (DUF885 family)</fullName>
    </submittedName>
</protein>
<comment type="caution">
    <text evidence="2">The sequence shown here is derived from an EMBL/GenBank/DDBJ whole genome shotgun (WGS) entry which is preliminary data.</text>
</comment>
<dbReference type="PANTHER" id="PTHR33361">
    <property type="entry name" value="GLR0591 PROTEIN"/>
    <property type="match status" value="1"/>
</dbReference>
<dbReference type="GeneID" id="91005181"/>
<accession>A0A2T5U969</accession>
<dbReference type="AlphaFoldDB" id="A0A2T5U969"/>
<dbReference type="EMBL" id="QAYE01000002">
    <property type="protein sequence ID" value="PTW48056.1"/>
    <property type="molecule type" value="Genomic_DNA"/>
</dbReference>
<feature type="signal peptide" evidence="1">
    <location>
        <begin position="1"/>
        <end position="27"/>
    </location>
</feature>
<dbReference type="PANTHER" id="PTHR33361:SF16">
    <property type="entry name" value="DUF885 DOMAIN-CONTAINING PROTEIN"/>
    <property type="match status" value="1"/>
</dbReference>
<name>A0A2T5U969_9SPHN</name>
<keyword evidence="1" id="KW-0732">Signal</keyword>
<reference evidence="2 3" key="1">
    <citation type="submission" date="2018-04" db="EMBL/GenBank/DDBJ databases">
        <title>Genomic Encyclopedia of Type Strains, Phase III (KMG-III): the genomes of soil and plant-associated and newly described type strains.</title>
        <authorList>
            <person name="Whitman W."/>
        </authorList>
    </citation>
    <scope>NUCLEOTIDE SEQUENCE [LARGE SCALE GENOMIC DNA]</scope>
    <source>
        <strain evidence="2 3">MA-olki</strain>
    </source>
</reference>
<dbReference type="Pfam" id="PF05960">
    <property type="entry name" value="DUF885"/>
    <property type="match status" value="1"/>
</dbReference>
<gene>
    <name evidence="2" type="ORF">C8J25_102145</name>
</gene>
<feature type="chain" id="PRO_5015778911" evidence="1">
    <location>
        <begin position="28"/>
        <end position="603"/>
    </location>
</feature>
<proteinExistence type="predicted"/>
<sequence length="603" mass="66179">MLTKRAFVRMLMAGAALPLIDPQIATAAAGTADDDARLLRFLDAAFDASVALSPETQTSLGLKTNYDRLDDYTDAAARRAQALQDAQLADLRRGFAVDRLGPDARLSYRLFEAQVATDRRQFAFRDYAFPVSTNGSPAGNIPVFLINQHRIATVADAHAYVARLRDSLRVMREVAATMRKQAAKGIVPPKMVFAPARGDARQVITGAPFDSGADSSLLADFKAKVGKLGVSESIKAALIADAVAALKGPFRQGFDILFAALDEIEPLAKGNDGAWSLPGGDAYYQARLAYYTTTDMTAEQIHQLGLDQVRSIHAEMTAVMKRAGFTGSLQDLFAALRSDPKFKYPNTDAGRQLYLTDARAAIAQTMAAAPRFFRRLPKAPLEVRAVETWRQETAAVAFYDQPAPDGSRPGIFYVNLADMTQVQKTQVEGIAHHEGAPGHHFQIARAQELTGVPKFRRFGYYGAYTEGWGLYSERLAKEMGAYRDPYSELGMLALQVWRACRLVLDTGMHAKRWSRDQAVAYFTQNAPLSARDVVKEVDRYINNPGQATSYMVGQQRISALRHKAETALGARFDIRDFHEVVLAHGALPLKVLAEQVDAWIGAA</sequence>
<dbReference type="InterPro" id="IPR010281">
    <property type="entry name" value="DUF885"/>
</dbReference>
<dbReference type="OrthoDB" id="9763405at2"/>
<evidence type="ECO:0000313" key="2">
    <source>
        <dbReference type="EMBL" id="PTW48056.1"/>
    </source>
</evidence>
<dbReference type="RefSeq" id="WP_107953007.1">
    <property type="nucleotide sequence ID" value="NZ_QAYE01000002.1"/>
</dbReference>